<dbReference type="CDD" id="cd00082">
    <property type="entry name" value="HisKA"/>
    <property type="match status" value="1"/>
</dbReference>
<dbReference type="Pfam" id="PF02518">
    <property type="entry name" value="HATPase_c"/>
    <property type="match status" value="1"/>
</dbReference>
<dbReference type="EMBL" id="CP011125">
    <property type="protein sequence ID" value="AKF07289.1"/>
    <property type="molecule type" value="Genomic_DNA"/>
</dbReference>
<name>A0A0F6SFP2_9BACT</name>
<dbReference type="FunFam" id="3.30.565.10:FF:000010">
    <property type="entry name" value="Sensor histidine kinase RcsC"/>
    <property type="match status" value="1"/>
</dbReference>
<proteinExistence type="predicted"/>
<dbReference type="InterPro" id="IPR005467">
    <property type="entry name" value="His_kinase_dom"/>
</dbReference>
<dbReference type="PRINTS" id="PR00344">
    <property type="entry name" value="BCTRLSENSOR"/>
</dbReference>
<evidence type="ECO:0000256" key="2">
    <source>
        <dbReference type="ARBA" id="ARBA00012438"/>
    </source>
</evidence>
<dbReference type="InterPro" id="IPR018771">
    <property type="entry name" value="PocR_dom"/>
</dbReference>
<keyword evidence="10" id="KW-1185">Reference proteome</keyword>
<evidence type="ECO:0000256" key="7">
    <source>
        <dbReference type="SAM" id="Coils"/>
    </source>
</evidence>
<dbReference type="FunFam" id="1.10.287.130:FF:000001">
    <property type="entry name" value="Two-component sensor histidine kinase"/>
    <property type="match status" value="1"/>
</dbReference>
<evidence type="ECO:0000256" key="4">
    <source>
        <dbReference type="ARBA" id="ARBA00022679"/>
    </source>
</evidence>
<dbReference type="PANTHER" id="PTHR43711">
    <property type="entry name" value="TWO-COMPONENT HISTIDINE KINASE"/>
    <property type="match status" value="1"/>
</dbReference>
<dbReference type="SMART" id="SM00388">
    <property type="entry name" value="HisKA"/>
    <property type="match status" value="1"/>
</dbReference>
<feature type="coiled-coil region" evidence="7">
    <location>
        <begin position="185"/>
        <end position="215"/>
    </location>
</feature>
<comment type="catalytic activity">
    <reaction evidence="1">
        <text>ATP + protein L-histidine = ADP + protein N-phospho-L-histidine.</text>
        <dbReference type="EC" id="2.7.13.3"/>
    </reaction>
</comment>
<dbReference type="STRING" id="927083.DB32_004438"/>
<dbReference type="InterPro" id="IPR003594">
    <property type="entry name" value="HATPase_dom"/>
</dbReference>
<dbReference type="KEGG" id="samy:DB32_004438"/>
<dbReference type="GO" id="GO:0000155">
    <property type="term" value="F:phosphorelay sensor kinase activity"/>
    <property type="evidence" value="ECO:0007669"/>
    <property type="project" value="InterPro"/>
</dbReference>
<dbReference type="GO" id="GO:0034220">
    <property type="term" value="P:monoatomic ion transmembrane transport"/>
    <property type="evidence" value="ECO:0007669"/>
    <property type="project" value="UniProtKB-KW"/>
</dbReference>
<dbReference type="InterPro" id="IPR036097">
    <property type="entry name" value="HisK_dim/P_sf"/>
</dbReference>
<dbReference type="Gene3D" id="3.30.565.10">
    <property type="entry name" value="Histidine kinase-like ATPase, C-terminal domain"/>
    <property type="match status" value="1"/>
</dbReference>
<keyword evidence="9" id="KW-0406">Ion transport</keyword>
<evidence type="ECO:0000259" key="8">
    <source>
        <dbReference type="PROSITE" id="PS50109"/>
    </source>
</evidence>
<evidence type="ECO:0000256" key="1">
    <source>
        <dbReference type="ARBA" id="ARBA00000085"/>
    </source>
</evidence>
<organism evidence="9 10">
    <name type="scientific">Sandaracinus amylolyticus</name>
    <dbReference type="NCBI Taxonomy" id="927083"/>
    <lineage>
        <taxon>Bacteria</taxon>
        <taxon>Pseudomonadati</taxon>
        <taxon>Myxococcota</taxon>
        <taxon>Polyangia</taxon>
        <taxon>Polyangiales</taxon>
        <taxon>Sandaracinaceae</taxon>
        <taxon>Sandaracinus</taxon>
    </lineage>
</organism>
<dbReference type="InterPro" id="IPR050736">
    <property type="entry name" value="Sensor_HK_Regulatory"/>
</dbReference>
<accession>A0A0F6SFP2</accession>
<dbReference type="Proteomes" id="UP000034883">
    <property type="component" value="Chromosome"/>
</dbReference>
<evidence type="ECO:0000256" key="6">
    <source>
        <dbReference type="ARBA" id="ARBA00023012"/>
    </source>
</evidence>
<dbReference type="Pfam" id="PF00512">
    <property type="entry name" value="HisKA"/>
    <property type="match status" value="1"/>
</dbReference>
<dbReference type="Gene3D" id="1.10.287.130">
    <property type="match status" value="1"/>
</dbReference>
<feature type="domain" description="Histidine kinase" evidence="8">
    <location>
        <begin position="222"/>
        <end position="461"/>
    </location>
</feature>
<keyword evidence="5 9" id="KW-0418">Kinase</keyword>
<protein>
    <recommendedName>
        <fullName evidence="2">histidine kinase</fullName>
        <ecNumber evidence="2">2.7.13.3</ecNumber>
    </recommendedName>
</protein>
<evidence type="ECO:0000313" key="9">
    <source>
        <dbReference type="EMBL" id="AKF07289.1"/>
    </source>
</evidence>
<reference evidence="9 10" key="1">
    <citation type="submission" date="2015-03" db="EMBL/GenBank/DDBJ databases">
        <title>Genome assembly of Sandaracinus amylolyticus DSM 53668.</title>
        <authorList>
            <person name="Sharma G."/>
            <person name="Subramanian S."/>
        </authorList>
    </citation>
    <scope>NUCLEOTIDE SEQUENCE [LARGE SCALE GENOMIC DNA]</scope>
    <source>
        <strain evidence="9 10">DSM 53668</strain>
    </source>
</reference>
<keyword evidence="3" id="KW-0597">Phosphoprotein</keyword>
<evidence type="ECO:0000313" key="10">
    <source>
        <dbReference type="Proteomes" id="UP000034883"/>
    </source>
</evidence>
<dbReference type="PANTHER" id="PTHR43711:SF31">
    <property type="entry name" value="HISTIDINE KINASE"/>
    <property type="match status" value="1"/>
</dbReference>
<dbReference type="SMART" id="SM00387">
    <property type="entry name" value="HATPase_c"/>
    <property type="match status" value="1"/>
</dbReference>
<keyword evidence="9" id="KW-0407">Ion channel</keyword>
<keyword evidence="6" id="KW-0902">Two-component regulatory system</keyword>
<dbReference type="InterPro" id="IPR004358">
    <property type="entry name" value="Sig_transdc_His_kin-like_C"/>
</dbReference>
<evidence type="ECO:0000256" key="5">
    <source>
        <dbReference type="ARBA" id="ARBA00022777"/>
    </source>
</evidence>
<dbReference type="InterPro" id="IPR003661">
    <property type="entry name" value="HisK_dim/P_dom"/>
</dbReference>
<dbReference type="SUPFAM" id="SSF55874">
    <property type="entry name" value="ATPase domain of HSP90 chaperone/DNA topoisomerase II/histidine kinase"/>
    <property type="match status" value="1"/>
</dbReference>
<gene>
    <name evidence="9" type="ORF">DB32_004438</name>
</gene>
<keyword evidence="4" id="KW-0808">Transferase</keyword>
<dbReference type="SUPFAM" id="SSF47384">
    <property type="entry name" value="Homodimeric domain of signal transducing histidine kinase"/>
    <property type="match status" value="1"/>
</dbReference>
<dbReference type="Pfam" id="PF10114">
    <property type="entry name" value="PocR"/>
    <property type="match status" value="1"/>
</dbReference>
<dbReference type="PROSITE" id="PS50109">
    <property type="entry name" value="HIS_KIN"/>
    <property type="match status" value="1"/>
</dbReference>
<sequence>MDTELSLADVARLEDVVDRAALAEVCRSFFELFSLPVRVFSRDGTLLSDVHEEQAICRYVNGFAPGRAACSALVGEVRALDPEGGPVEHPCFTGACYRVVPIHYQGRRLGRFVVGPYMPAERREVPRSLLVLDDRIDPRAARDALGEMPRVRQETIERITEHLRRVLDLILFSGHRAYLTSQMHVASVRESYRELTEKTQRLQEAYDRLKELDRLKSNFLATVSHELRTPLTSIIGYSDMLASGIAGELNGEQQEFVETIRSKGDHLLALITSLLDLNKLEQGNLPLRREPVAPSALIDDLAKTVLPQAQKKGVKVEVDVQGARDPMPLDPVRIKQVLFNLAENAIKFTPKGGSVRFGVRATEMVDGADDEGALGLVLMAAPRRAVEFWISDSGIGIPSSEHQKIFDAFYQVDGSSTREHGGTGLGLSIVKRLVDAHGGRVWVESKPGEGATFRVAIPEPDELA</sequence>
<dbReference type="EC" id="2.7.13.3" evidence="2"/>
<dbReference type="CDD" id="cd16922">
    <property type="entry name" value="HATPase_EvgS-ArcB-TorS-like"/>
    <property type="match status" value="1"/>
</dbReference>
<keyword evidence="7" id="KW-0175">Coiled coil</keyword>
<evidence type="ECO:0000256" key="3">
    <source>
        <dbReference type="ARBA" id="ARBA00022553"/>
    </source>
</evidence>
<dbReference type="AlphaFoldDB" id="A0A0F6SFP2"/>
<keyword evidence="9" id="KW-0813">Transport</keyword>
<dbReference type="InterPro" id="IPR036890">
    <property type="entry name" value="HATPase_C_sf"/>
</dbReference>